<gene>
    <name evidence="1" type="ORF">CS063_01780</name>
</gene>
<evidence type="ECO:0000313" key="1">
    <source>
        <dbReference type="EMBL" id="PHV72230.1"/>
    </source>
</evidence>
<proteinExistence type="predicted"/>
<accession>A0AC61DHD3</accession>
<sequence>MNHGIIGKRKELYLVSKVLVISLDAVSDETFDILKEYRHFKTLYRESTLVREVDSLFLSNTYPIHTSVATGTYPYEHGVFSNTKVQPGNNHPDWLCFSQFIKAKTLWQAANEKQLKTAAVMWPVTGGAKEIAYNVPEIMAKPRESQMIVSLRAGSKFLQLKEFLRHKKVLKGIQQPQLDQFSTLVMCDIIKEKQPDLMLLHLTAYDSLCHQYGKDSKKLKEAYEALDANLGKLLAVIDEETTVIFFSDHGQLNVHQCIQPNIYLRERGISEEEAYIECCGGSAFFHAYNCSEATVVQMKEHLRGTQGFNRFLTTEEMQLCGRGDLPFGFCAKVGYFYERREIQEKGNHGYPLDYPHYKVFYGVRGKRFEQGKVLKGGSLLDLTALIAKECELDMPDIKGKIKENIYKERVL</sequence>
<protein>
    <submittedName>
        <fullName evidence="1">Uncharacterized protein</fullName>
    </submittedName>
</protein>
<name>A0AC61DHD3_9FIRM</name>
<reference evidence="1" key="1">
    <citation type="submission" date="2017-10" db="EMBL/GenBank/DDBJ databases">
        <title>Genome sequence of cellulolytic Lachnospiraceae bacterium XHS1971 isolated from hotspring sediment.</title>
        <authorList>
            <person name="Vasudevan G."/>
            <person name="Joshi A.J."/>
            <person name="Hivarkar S."/>
            <person name="Lanjekar V.B."/>
            <person name="Dhakephalkar P.K."/>
            <person name="Dagar S."/>
        </authorList>
    </citation>
    <scope>NUCLEOTIDE SEQUENCE</scope>
    <source>
        <strain evidence="1">XHS1971</strain>
    </source>
</reference>
<keyword evidence="2" id="KW-1185">Reference proteome</keyword>
<dbReference type="EMBL" id="PEDL01000001">
    <property type="protein sequence ID" value="PHV72230.1"/>
    <property type="molecule type" value="Genomic_DNA"/>
</dbReference>
<comment type="caution">
    <text evidence="1">The sequence shown here is derived from an EMBL/GenBank/DDBJ whole genome shotgun (WGS) entry which is preliminary data.</text>
</comment>
<organism evidence="1 2">
    <name type="scientific">Sporanaerobium hydrogeniformans</name>
    <dbReference type="NCBI Taxonomy" id="3072179"/>
    <lineage>
        <taxon>Bacteria</taxon>
        <taxon>Bacillati</taxon>
        <taxon>Bacillota</taxon>
        <taxon>Clostridia</taxon>
        <taxon>Lachnospirales</taxon>
        <taxon>Lachnospiraceae</taxon>
        <taxon>Sporanaerobium</taxon>
    </lineage>
</organism>
<dbReference type="Proteomes" id="UP000224460">
    <property type="component" value="Unassembled WGS sequence"/>
</dbReference>
<evidence type="ECO:0000313" key="2">
    <source>
        <dbReference type="Proteomes" id="UP000224460"/>
    </source>
</evidence>